<dbReference type="AlphaFoldDB" id="A0A5B7DWI5"/>
<organism evidence="1 2">
    <name type="scientific">Portunus trituberculatus</name>
    <name type="common">Swimming crab</name>
    <name type="synonym">Neptunus trituberculatus</name>
    <dbReference type="NCBI Taxonomy" id="210409"/>
    <lineage>
        <taxon>Eukaryota</taxon>
        <taxon>Metazoa</taxon>
        <taxon>Ecdysozoa</taxon>
        <taxon>Arthropoda</taxon>
        <taxon>Crustacea</taxon>
        <taxon>Multicrustacea</taxon>
        <taxon>Malacostraca</taxon>
        <taxon>Eumalacostraca</taxon>
        <taxon>Eucarida</taxon>
        <taxon>Decapoda</taxon>
        <taxon>Pleocyemata</taxon>
        <taxon>Brachyura</taxon>
        <taxon>Eubrachyura</taxon>
        <taxon>Portunoidea</taxon>
        <taxon>Portunidae</taxon>
        <taxon>Portuninae</taxon>
        <taxon>Portunus</taxon>
    </lineage>
</organism>
<accession>A0A5B7DWI5</accession>
<name>A0A5B7DWI5_PORTR</name>
<evidence type="ECO:0000313" key="1">
    <source>
        <dbReference type="EMBL" id="MPC25449.1"/>
    </source>
</evidence>
<sequence>MSAPREASLMNADNFIWSREAEVALLEQDQVIAENLELRERCKKLESTVTMNEDVKKTLDAITRENSAFKAKMK</sequence>
<evidence type="ECO:0000313" key="2">
    <source>
        <dbReference type="Proteomes" id="UP000324222"/>
    </source>
</evidence>
<protein>
    <submittedName>
        <fullName evidence="1">Uncharacterized protein</fullName>
    </submittedName>
</protein>
<reference evidence="1 2" key="1">
    <citation type="submission" date="2019-05" db="EMBL/GenBank/DDBJ databases">
        <title>Another draft genome of Portunus trituberculatus and its Hox gene families provides insights of decapod evolution.</title>
        <authorList>
            <person name="Jeong J.-H."/>
            <person name="Song I."/>
            <person name="Kim S."/>
            <person name="Choi T."/>
            <person name="Kim D."/>
            <person name="Ryu S."/>
            <person name="Kim W."/>
        </authorList>
    </citation>
    <scope>NUCLEOTIDE SEQUENCE [LARGE SCALE GENOMIC DNA]</scope>
    <source>
        <tissue evidence="1">Muscle</tissue>
    </source>
</reference>
<gene>
    <name evidence="1" type="ORF">E2C01_018563</name>
</gene>
<keyword evidence="2" id="KW-1185">Reference proteome</keyword>
<comment type="caution">
    <text evidence="1">The sequence shown here is derived from an EMBL/GenBank/DDBJ whole genome shotgun (WGS) entry which is preliminary data.</text>
</comment>
<dbReference type="Proteomes" id="UP000324222">
    <property type="component" value="Unassembled WGS sequence"/>
</dbReference>
<dbReference type="EMBL" id="VSRR010001464">
    <property type="protein sequence ID" value="MPC25449.1"/>
    <property type="molecule type" value="Genomic_DNA"/>
</dbReference>
<proteinExistence type="predicted"/>